<dbReference type="PROSITE" id="PS50330">
    <property type="entry name" value="UIM"/>
    <property type="match status" value="2"/>
</dbReference>
<dbReference type="GO" id="GO:0030246">
    <property type="term" value="F:carbohydrate binding"/>
    <property type="evidence" value="ECO:0007669"/>
    <property type="project" value="UniProtKB-KW"/>
</dbReference>
<dbReference type="SUPFAM" id="SSF63887">
    <property type="entry name" value="P-domain of calnexin/calreticulin"/>
    <property type="match status" value="1"/>
</dbReference>
<reference evidence="21" key="2">
    <citation type="submission" date="2025-09" db="UniProtKB">
        <authorList>
            <consortium name="Ensembl"/>
        </authorList>
    </citation>
    <scope>IDENTIFICATION</scope>
</reference>
<evidence type="ECO:0000256" key="8">
    <source>
        <dbReference type="ARBA" id="ARBA00022734"/>
    </source>
</evidence>
<reference evidence="21" key="1">
    <citation type="submission" date="2025-08" db="UniProtKB">
        <authorList>
            <consortium name="Ensembl"/>
        </authorList>
    </citation>
    <scope>IDENTIFICATION</scope>
</reference>
<dbReference type="PRINTS" id="PR00626">
    <property type="entry name" value="CALRETICULIN"/>
</dbReference>
<feature type="disulfide bond" evidence="16">
    <location>
        <begin position="104"/>
        <end position="136"/>
    </location>
</feature>
<comment type="subcellular location">
    <subcellularLocation>
        <location evidence="1">Cell surface</location>
    </subcellularLocation>
    <subcellularLocation>
        <location evidence="15">Cytoplasmic vesicle</location>
        <location evidence="15">Secretory vesicle</location>
        <location evidence="15">Cortical granule</location>
    </subcellularLocation>
    <subcellularLocation>
        <location evidence="2">Endoplasmic reticulum lumen</location>
    </subcellularLocation>
    <subcellularLocation>
        <location evidence="3">Sarcoplasmic reticulum lumen</location>
    </subcellularLocation>
</comment>
<evidence type="ECO:0000313" key="22">
    <source>
        <dbReference type="Proteomes" id="UP000264800"/>
    </source>
</evidence>
<dbReference type="InterPro" id="IPR000261">
    <property type="entry name" value="EH_dom"/>
</dbReference>
<dbReference type="Gene3D" id="2.10.250.10">
    <property type="entry name" value="Calreticulin/calnexin, P domain"/>
    <property type="match status" value="1"/>
</dbReference>
<evidence type="ECO:0000256" key="12">
    <source>
        <dbReference type="ARBA" id="ARBA00022837"/>
    </source>
</evidence>
<keyword evidence="22" id="KW-1185">Reference proteome</keyword>
<dbReference type="SUPFAM" id="SSF57997">
    <property type="entry name" value="Tropomyosin"/>
    <property type="match status" value="1"/>
</dbReference>
<dbReference type="STRING" id="37003.ENSKMAP00000029028"/>
<evidence type="ECO:0000256" key="14">
    <source>
        <dbReference type="ARBA" id="ARBA00023186"/>
    </source>
</evidence>
<dbReference type="InterPro" id="IPR011992">
    <property type="entry name" value="EF-hand-dom_pair"/>
</dbReference>
<dbReference type="Proteomes" id="UP000264800">
    <property type="component" value="Unplaced"/>
</dbReference>
<dbReference type="FunFam" id="2.10.250.10:FF:000002">
    <property type="entry name" value="Calreticulin"/>
    <property type="match status" value="1"/>
</dbReference>
<organism evidence="21 22">
    <name type="scientific">Kryptolebias marmoratus</name>
    <name type="common">Mangrove killifish</name>
    <name type="synonym">Rivulus marmoratus</name>
    <dbReference type="NCBI Taxonomy" id="37003"/>
    <lineage>
        <taxon>Eukaryota</taxon>
        <taxon>Metazoa</taxon>
        <taxon>Chordata</taxon>
        <taxon>Craniata</taxon>
        <taxon>Vertebrata</taxon>
        <taxon>Euteleostomi</taxon>
        <taxon>Actinopterygii</taxon>
        <taxon>Neopterygii</taxon>
        <taxon>Teleostei</taxon>
        <taxon>Neoteleostei</taxon>
        <taxon>Acanthomorphata</taxon>
        <taxon>Ovalentaria</taxon>
        <taxon>Atherinomorphae</taxon>
        <taxon>Cyprinodontiformes</taxon>
        <taxon>Rivulidae</taxon>
        <taxon>Kryptolebias</taxon>
    </lineage>
</organism>
<evidence type="ECO:0000256" key="5">
    <source>
        <dbReference type="ARBA" id="ARBA00015837"/>
    </source>
</evidence>
<evidence type="ECO:0000256" key="2">
    <source>
        <dbReference type="ARBA" id="ARBA00004319"/>
    </source>
</evidence>
<feature type="region of interest" description="Disordered" evidence="17">
    <location>
        <begin position="194"/>
        <end position="258"/>
    </location>
</feature>
<evidence type="ECO:0000256" key="11">
    <source>
        <dbReference type="ARBA" id="ARBA00022833"/>
    </source>
</evidence>
<dbReference type="OMA" id="ERIICHE"/>
<accession>A0A3Q3BG15</accession>
<evidence type="ECO:0000256" key="7">
    <source>
        <dbReference type="ARBA" id="ARBA00022729"/>
    </source>
</evidence>
<feature type="compositionally biased region" description="Acidic residues" evidence="17">
    <location>
        <begin position="379"/>
        <end position="412"/>
    </location>
</feature>
<keyword evidence="14" id="KW-0143">Chaperone</keyword>
<dbReference type="CDD" id="cd00052">
    <property type="entry name" value="EH"/>
    <property type="match status" value="3"/>
</dbReference>
<dbReference type="InterPro" id="IPR018247">
    <property type="entry name" value="EF_Hand_1_Ca_BS"/>
</dbReference>
<keyword evidence="8" id="KW-0430">Lectin</keyword>
<dbReference type="Gene3D" id="1.10.287.1490">
    <property type="match status" value="1"/>
</dbReference>
<evidence type="ECO:0000259" key="19">
    <source>
        <dbReference type="PROSITE" id="PS50031"/>
    </source>
</evidence>
<dbReference type="PANTHER" id="PTHR11073:SF42">
    <property type="entry name" value="CALRETICULIN"/>
    <property type="match status" value="1"/>
</dbReference>
<dbReference type="PANTHER" id="PTHR11073">
    <property type="entry name" value="CALRETICULIN AND CALNEXIN"/>
    <property type="match status" value="1"/>
</dbReference>
<dbReference type="InterPro" id="IPR018124">
    <property type="entry name" value="Calret/calnex_CS"/>
</dbReference>
<dbReference type="GO" id="GO:0009986">
    <property type="term" value="C:cell surface"/>
    <property type="evidence" value="ECO:0007669"/>
    <property type="project" value="UniProtKB-SubCell"/>
</dbReference>
<feature type="domain" description="EH" evidence="19">
    <location>
        <begin position="708"/>
        <end position="798"/>
    </location>
</feature>
<dbReference type="PROSITE" id="PS00804">
    <property type="entry name" value="CALRETICULIN_2"/>
    <property type="match status" value="1"/>
</dbReference>
<dbReference type="SMART" id="SM00054">
    <property type="entry name" value="EFh"/>
    <property type="match status" value="4"/>
</dbReference>
<evidence type="ECO:0000256" key="17">
    <source>
        <dbReference type="SAM" id="MobiDB-lite"/>
    </source>
</evidence>
<dbReference type="InterPro" id="IPR013320">
    <property type="entry name" value="ConA-like_dom_sf"/>
</dbReference>
<feature type="compositionally biased region" description="Basic and acidic residues" evidence="17">
    <location>
        <begin position="942"/>
        <end position="954"/>
    </location>
</feature>
<feature type="domain" description="EF-hand" evidence="20">
    <location>
        <begin position="707"/>
        <end position="742"/>
    </location>
</feature>
<feature type="region of interest" description="Disordered" evidence="17">
    <location>
        <begin position="342"/>
        <end position="414"/>
    </location>
</feature>
<evidence type="ECO:0000256" key="13">
    <source>
        <dbReference type="ARBA" id="ARBA00023157"/>
    </source>
</evidence>
<gene>
    <name evidence="21" type="primary">EPS15L1</name>
</gene>
<keyword evidence="9" id="KW-0677">Repeat</keyword>
<feature type="chain" id="PRO_5018752148" description="Calreticulin" evidence="18">
    <location>
        <begin position="19"/>
        <end position="1306"/>
    </location>
</feature>
<evidence type="ECO:0000313" key="21">
    <source>
        <dbReference type="Ensembl" id="ENSKMAP00000029028.1"/>
    </source>
</evidence>
<evidence type="ECO:0000259" key="20">
    <source>
        <dbReference type="PROSITE" id="PS50222"/>
    </source>
</evidence>
<feature type="domain" description="EH" evidence="19">
    <location>
        <begin position="416"/>
        <end position="502"/>
    </location>
</feature>
<dbReference type="Gene3D" id="2.60.120.200">
    <property type="match status" value="1"/>
</dbReference>
<keyword evidence="10" id="KW-0256">Endoplasmic reticulum</keyword>
<evidence type="ECO:0000256" key="4">
    <source>
        <dbReference type="ARBA" id="ARBA00010983"/>
    </source>
</evidence>
<dbReference type="Pfam" id="PF12763">
    <property type="entry name" value="EH"/>
    <property type="match status" value="3"/>
</dbReference>
<dbReference type="InterPro" id="IPR001580">
    <property type="entry name" value="Calret/calnex"/>
</dbReference>
<dbReference type="FunFam" id="2.60.120.200:FF:000122">
    <property type="entry name" value="Calreticulin 3"/>
    <property type="match status" value="1"/>
</dbReference>
<dbReference type="SUPFAM" id="SSF47473">
    <property type="entry name" value="EF-hand"/>
    <property type="match status" value="3"/>
</dbReference>
<dbReference type="GO" id="GO:0033018">
    <property type="term" value="C:sarcoplasmic reticulum lumen"/>
    <property type="evidence" value="ECO:0007669"/>
    <property type="project" value="UniProtKB-SubCell"/>
</dbReference>
<dbReference type="PROSITE" id="PS50031">
    <property type="entry name" value="EH"/>
    <property type="match status" value="3"/>
</dbReference>
<comment type="similarity">
    <text evidence="4">Belongs to the calreticulin family.</text>
</comment>
<protein>
    <recommendedName>
        <fullName evidence="5">Calreticulin</fullName>
    </recommendedName>
</protein>
<evidence type="ECO:0000256" key="10">
    <source>
        <dbReference type="ARBA" id="ARBA00022824"/>
    </source>
</evidence>
<evidence type="ECO:0000256" key="6">
    <source>
        <dbReference type="ARBA" id="ARBA00022723"/>
    </source>
</evidence>
<dbReference type="InterPro" id="IPR002048">
    <property type="entry name" value="EF_hand_dom"/>
</dbReference>
<dbReference type="GO" id="GO:0005789">
    <property type="term" value="C:endoplasmic reticulum membrane"/>
    <property type="evidence" value="ECO:0007669"/>
    <property type="project" value="TreeGrafter"/>
</dbReference>
<dbReference type="SUPFAM" id="SSF49899">
    <property type="entry name" value="Concanavalin A-like lectins/glucanases"/>
    <property type="match status" value="1"/>
</dbReference>
<feature type="region of interest" description="Disordered" evidence="17">
    <location>
        <begin position="935"/>
        <end position="954"/>
    </location>
</feature>
<sequence length="1306" mass="145573">MQVLCLAVVIITAYCVNAKIYFREEFPDGDEWKSRWVSSKHKSDYGEWKLTAGNFYGDAEKDKGLQTSQDARFYATSARFEPFSNEGKSLVIQFTVKHEQKIDCGGGYLKVFPSDLDQTAMHGESTYYIMFGPDICGYSTKKVHVIFNYNGKNHLIKKEIKCKDDELTHLYTLILNPDQTYEVKIDNEKVESGSLEEDWDFLPPKKIKDPEAKKPEDWDDRPKIDDADDKKPEDWDKPENIPDPDAKKPEDWEDDMDGEWEPPMIPNPEYKGEWKPKQIDNPNYKGVWVHPEIDNPEYTPDSNIYKFDNIGVVGLDLWQVKSGTIFDNFLITDDVKEAEDIGKETWGATKEPEKKMKDEQDEIKRKEEEEKAKEQATEKEDEDDDEEEDEGEEEEDAKDEADEALSEKDEESLSNGNAAFESYYRQLDPGNTGKISPGDAAQFLKKSGLSDSTLGKIWDLADSDRKGYLDKRGFFIALRLVATAQGGNDISLNNLSQTVTAPKFRDTDSPSLSVSAPASDSQWAIRPDEKGKFEGIFESLSPVKGLLSGDKVRPVLINSKLPLDVLGKIWDLSDLDKDGHLDKEEFTVAMHLVYRTMEKEPVPSSLPPSLIPPSKRKKSASALAGAVAVLPGFSGLKSSPAPLRETLRSTPALGSSTLLGSSTPPLGSVASSLGGTTPLSASAINLSPKHSFKSSSAPEVKWVVPVTDREKYKDLFKKTDVDNNGFITGTDIIEIFMQSNLSQSMLAQIWGLADTKQTGKLTQEQFALAMHLIQQKVNKGIDPPSTLAPDMIPPSERTSASALSANYLGLLSSVRPDLASTANVRRDSASSVGPVELTGIKELDDLSQEIAQLQREKFFLEQEIKQQEEAIRQKTTDLQDVQSDLDREQNSLQNLDSQKQDAQVRLDEMDQQRSKLEGMLNEVKQKCQEETQQISSLQSQIRSKETNLRSQEDELGRTKVDLSRLQDEEAQLEQRLLSGRVQLDSIVKSLKTTQDEINQARSKLSLIQDNQKELSKTIEQYNNALSEISKGNLSNLLDLSEGLPERENGGFRSAVRNLEDSSFKSRIAMFNNNSTKESPADPFQAEDPFKSDLLKDPFGEDPFKENDPFKGASSDDFFKMNDKSNMFGSSDPFSRKPPPPVKPSSFNSGDRFKPSSPKPKDSDLFGKPDPFGSSSFAGRGGGFADFSKMSKKSDNPAVPAKKNVPNRPAPPYVGMLSLGASEPLQGVCSSAVSSDSFVTTHSSKASKDCPVGFAEFGSFGSESQQLEWAKRESEREEQERLRRLQLQEQQDLELAIALSKADFSNS</sequence>
<name>A0A3Q3BG15_KRYMA</name>
<dbReference type="GO" id="GO:0051082">
    <property type="term" value="F:unfolded protein binding"/>
    <property type="evidence" value="ECO:0007669"/>
    <property type="project" value="InterPro"/>
</dbReference>
<dbReference type="Pfam" id="PF00262">
    <property type="entry name" value="Calreticulin"/>
    <property type="match status" value="2"/>
</dbReference>
<dbReference type="SMART" id="SM00027">
    <property type="entry name" value="EH"/>
    <property type="match status" value="3"/>
</dbReference>
<feature type="compositionally biased region" description="Basic and acidic residues" evidence="17">
    <location>
        <begin position="350"/>
        <end position="378"/>
    </location>
</feature>
<feature type="compositionally biased region" description="Basic and acidic residues" evidence="17">
    <location>
        <begin position="206"/>
        <end position="250"/>
    </location>
</feature>
<dbReference type="InterPro" id="IPR009033">
    <property type="entry name" value="Calreticulin/calnexin_P_dom_sf"/>
</dbReference>
<keyword evidence="11" id="KW-0862">Zinc</keyword>
<keyword evidence="13 16" id="KW-1015">Disulfide bond</keyword>
<dbReference type="PROSITE" id="PS00805">
    <property type="entry name" value="CALRETICULIN_REPEAT"/>
    <property type="match status" value="2"/>
</dbReference>
<keyword evidence="7 18" id="KW-0732">Signal</keyword>
<evidence type="ECO:0000256" key="3">
    <source>
        <dbReference type="ARBA" id="ARBA00004564"/>
    </source>
</evidence>
<dbReference type="SMART" id="SM00726">
    <property type="entry name" value="UIM"/>
    <property type="match status" value="2"/>
</dbReference>
<evidence type="ECO:0000256" key="18">
    <source>
        <dbReference type="SAM" id="SignalP"/>
    </source>
</evidence>
<evidence type="ECO:0000256" key="9">
    <source>
        <dbReference type="ARBA" id="ARBA00022737"/>
    </source>
</evidence>
<evidence type="ECO:0000256" key="15">
    <source>
        <dbReference type="ARBA" id="ARBA00037865"/>
    </source>
</evidence>
<dbReference type="InterPro" id="IPR003903">
    <property type="entry name" value="UIM_dom"/>
</dbReference>
<feature type="domain" description="EF-hand" evidence="20">
    <location>
        <begin position="561"/>
        <end position="596"/>
    </location>
</feature>
<dbReference type="GO" id="GO:0036503">
    <property type="term" value="P:ERAD pathway"/>
    <property type="evidence" value="ECO:0007669"/>
    <property type="project" value="TreeGrafter"/>
</dbReference>
<evidence type="ECO:0000256" key="16">
    <source>
        <dbReference type="PIRSR" id="PIRSR601580-3"/>
    </source>
</evidence>
<dbReference type="PROSITE" id="PS00803">
    <property type="entry name" value="CALRETICULIN_1"/>
    <property type="match status" value="1"/>
</dbReference>
<dbReference type="GeneTree" id="ENSGT00940000155438"/>
<dbReference type="Ensembl" id="ENSKMAT00000029391.1">
    <property type="protein sequence ID" value="ENSKMAP00000029028.1"/>
    <property type="gene ID" value="ENSKMAG00000021510.1"/>
</dbReference>
<dbReference type="GO" id="GO:0006457">
    <property type="term" value="P:protein folding"/>
    <property type="evidence" value="ECO:0007669"/>
    <property type="project" value="InterPro"/>
</dbReference>
<feature type="compositionally biased region" description="Basic and acidic residues" evidence="17">
    <location>
        <begin position="1087"/>
        <end position="1108"/>
    </location>
</feature>
<dbReference type="Gene3D" id="1.10.238.10">
    <property type="entry name" value="EF-hand"/>
    <property type="match status" value="3"/>
</dbReference>
<proteinExistence type="inferred from homology"/>
<dbReference type="PROSITE" id="PS50222">
    <property type="entry name" value="EF_HAND_2"/>
    <property type="match status" value="2"/>
</dbReference>
<dbReference type="GO" id="GO:0060473">
    <property type="term" value="C:cortical granule"/>
    <property type="evidence" value="ECO:0007669"/>
    <property type="project" value="UniProtKB-SubCell"/>
</dbReference>
<feature type="signal peptide" evidence="18">
    <location>
        <begin position="1"/>
        <end position="18"/>
    </location>
</feature>
<keyword evidence="6" id="KW-0479">Metal-binding</keyword>
<dbReference type="GO" id="GO:0005509">
    <property type="term" value="F:calcium ion binding"/>
    <property type="evidence" value="ECO:0007669"/>
    <property type="project" value="InterPro"/>
</dbReference>
<feature type="domain" description="EH" evidence="19">
    <location>
        <begin position="529"/>
        <end position="617"/>
    </location>
</feature>
<dbReference type="PROSITE" id="PS00018">
    <property type="entry name" value="EF_HAND_1"/>
    <property type="match status" value="2"/>
</dbReference>
<feature type="compositionally biased region" description="Basic and acidic residues" evidence="17">
    <location>
        <begin position="1150"/>
        <end position="1166"/>
    </location>
</feature>
<evidence type="ECO:0000256" key="1">
    <source>
        <dbReference type="ARBA" id="ARBA00004241"/>
    </source>
</evidence>
<feature type="region of interest" description="Disordered" evidence="17">
    <location>
        <begin position="1072"/>
        <end position="1209"/>
    </location>
</feature>
<keyword evidence="12" id="KW-0106">Calcium</keyword>